<feature type="domain" description="Recombinase" evidence="2">
    <location>
        <begin position="180"/>
        <end position="285"/>
    </location>
</feature>
<dbReference type="InterPro" id="IPR011109">
    <property type="entry name" value="DNA_bind_recombinase_dom"/>
</dbReference>
<dbReference type="EMBL" id="JBHUDL010000010">
    <property type="protein sequence ID" value="MFD1635067.1"/>
    <property type="molecule type" value="Genomic_DNA"/>
</dbReference>
<dbReference type="InterPro" id="IPR050639">
    <property type="entry name" value="SSR_resolvase"/>
</dbReference>
<dbReference type="PANTHER" id="PTHR30461:SF23">
    <property type="entry name" value="DNA RECOMBINASE-RELATED"/>
    <property type="match status" value="1"/>
</dbReference>
<dbReference type="InterPro" id="IPR038109">
    <property type="entry name" value="DNA_bind_recomb_sf"/>
</dbReference>
<dbReference type="Gene3D" id="3.90.1750.20">
    <property type="entry name" value="Putative Large Serine Recombinase, Chain B, Domain 2"/>
    <property type="match status" value="1"/>
</dbReference>
<sequence>MSEQSPNGMAFGMQSTAPLQTAEGLTAAIYARTSSPGQQHGYSLNEQVRQCWQRCDELGWTVSHVYRDEAVSGKDTDREMFQKLLSAAEQDCFDVVLVWKLDRFSRSLMHAVKLEQRLRDWEVGLHSVTEQIDTTTPTGRFNFRSISSASELERDLIKQRSQMGLRALALEHKWPNDNPPVGYTKQDDGTLEIVEPEAEFVREIFTRYIEVQSMPNLAEELNAQNRLEYRKSKWTPYAVGEILKNQLYIGEYSVAGIHEYVEEYQILPESLFEKVTAVRTRFQSGKESKRQPMSKDRKNRYIKKITTQYSEYLEDS</sequence>
<accession>A0ABD6D3L8</accession>
<evidence type="ECO:0000259" key="2">
    <source>
        <dbReference type="PROSITE" id="PS51737"/>
    </source>
</evidence>
<reference evidence="3 4" key="1">
    <citation type="journal article" date="2019" name="Int. J. Syst. Evol. Microbiol.">
        <title>The Global Catalogue of Microorganisms (GCM) 10K type strain sequencing project: providing services to taxonomists for standard genome sequencing and annotation.</title>
        <authorList>
            <consortium name="The Broad Institute Genomics Platform"/>
            <consortium name="The Broad Institute Genome Sequencing Center for Infectious Disease"/>
            <person name="Wu L."/>
            <person name="Ma J."/>
        </authorList>
    </citation>
    <scope>NUCLEOTIDE SEQUENCE [LARGE SCALE GENOMIC DNA]</scope>
    <source>
        <strain evidence="3 4">CGMCC 1.10594</strain>
    </source>
</reference>
<dbReference type="InterPro" id="IPR036162">
    <property type="entry name" value="Resolvase-like_N_sf"/>
</dbReference>
<comment type="caution">
    <text evidence="3">The sequence shown here is derived from an EMBL/GenBank/DDBJ whole genome shotgun (WGS) entry which is preliminary data.</text>
</comment>
<dbReference type="CDD" id="cd00338">
    <property type="entry name" value="Ser_Recombinase"/>
    <property type="match status" value="1"/>
</dbReference>
<dbReference type="SMART" id="SM00857">
    <property type="entry name" value="Resolvase"/>
    <property type="match status" value="1"/>
</dbReference>
<name>A0ABD6D3L8_9EURY</name>
<protein>
    <submittedName>
        <fullName evidence="3">Recombinase family protein</fullName>
    </submittedName>
</protein>
<dbReference type="Gene3D" id="3.40.50.1390">
    <property type="entry name" value="Resolvase, N-terminal catalytic domain"/>
    <property type="match status" value="1"/>
</dbReference>
<dbReference type="PROSITE" id="PS51736">
    <property type="entry name" value="RECOMBINASES_3"/>
    <property type="match status" value="1"/>
</dbReference>
<dbReference type="PROSITE" id="PS51737">
    <property type="entry name" value="RECOMBINASE_DNA_BIND"/>
    <property type="match status" value="1"/>
</dbReference>
<organism evidence="3 4">
    <name type="scientific">Haloplanus ruber</name>
    <dbReference type="NCBI Taxonomy" id="869892"/>
    <lineage>
        <taxon>Archaea</taxon>
        <taxon>Methanobacteriati</taxon>
        <taxon>Methanobacteriota</taxon>
        <taxon>Stenosarchaea group</taxon>
        <taxon>Halobacteria</taxon>
        <taxon>Halobacteriales</taxon>
        <taxon>Haloferacaceae</taxon>
        <taxon>Haloplanus</taxon>
    </lineage>
</organism>
<dbReference type="Proteomes" id="UP001597075">
    <property type="component" value="Unassembled WGS sequence"/>
</dbReference>
<dbReference type="Pfam" id="PF07508">
    <property type="entry name" value="Recombinase"/>
    <property type="match status" value="1"/>
</dbReference>
<evidence type="ECO:0000313" key="4">
    <source>
        <dbReference type="Proteomes" id="UP001597075"/>
    </source>
</evidence>
<feature type="domain" description="Resolvase/invertase-type recombinase catalytic" evidence="1">
    <location>
        <begin position="26"/>
        <end position="172"/>
    </location>
</feature>
<proteinExistence type="predicted"/>
<keyword evidence="4" id="KW-1185">Reference proteome</keyword>
<dbReference type="PANTHER" id="PTHR30461">
    <property type="entry name" value="DNA-INVERTASE FROM LAMBDOID PROPHAGE"/>
    <property type="match status" value="1"/>
</dbReference>
<dbReference type="SUPFAM" id="SSF53041">
    <property type="entry name" value="Resolvase-like"/>
    <property type="match status" value="1"/>
</dbReference>
<dbReference type="AlphaFoldDB" id="A0ABD6D3L8"/>
<evidence type="ECO:0000259" key="1">
    <source>
        <dbReference type="PROSITE" id="PS51736"/>
    </source>
</evidence>
<evidence type="ECO:0000313" key="3">
    <source>
        <dbReference type="EMBL" id="MFD1635067.1"/>
    </source>
</evidence>
<gene>
    <name evidence="3" type="ORF">ACFSBJ_15155</name>
</gene>
<dbReference type="Pfam" id="PF00239">
    <property type="entry name" value="Resolvase"/>
    <property type="match status" value="1"/>
</dbReference>
<dbReference type="InterPro" id="IPR006119">
    <property type="entry name" value="Resolv_N"/>
</dbReference>
<dbReference type="RefSeq" id="WP_256405293.1">
    <property type="nucleotide sequence ID" value="NZ_CP187151.1"/>
</dbReference>